<comment type="caution">
    <text evidence="7">The sequence shown here is derived from an EMBL/GenBank/DDBJ whole genome shotgun (WGS) entry which is preliminary data.</text>
</comment>
<dbReference type="RefSeq" id="WP_061777507.1">
    <property type="nucleotide sequence ID" value="NZ_AYZH01000033.1"/>
</dbReference>
<evidence type="ECO:0000256" key="1">
    <source>
        <dbReference type="ARBA" id="ARBA00003531"/>
    </source>
</evidence>
<dbReference type="InterPro" id="IPR008145">
    <property type="entry name" value="GK/Ca_channel_bsu"/>
</dbReference>
<evidence type="ECO:0000313" key="8">
    <source>
        <dbReference type="Proteomes" id="UP000051589"/>
    </source>
</evidence>
<dbReference type="OrthoDB" id="1033810at2"/>
<accession>A0A0R2DD40</accession>
<dbReference type="PROSITE" id="PS50052">
    <property type="entry name" value="GUANYLATE_KINASE_2"/>
    <property type="match status" value="1"/>
</dbReference>
<keyword evidence="3" id="KW-0808">Transferase</keyword>
<dbReference type="PANTHER" id="PTHR23117:SF13">
    <property type="entry name" value="GUANYLATE KINASE"/>
    <property type="match status" value="1"/>
</dbReference>
<keyword evidence="4" id="KW-0418">Kinase</keyword>
<comment type="function">
    <text evidence="1">Essential for recycling GMP and indirectly, cGMP.</text>
</comment>
<evidence type="ECO:0000256" key="2">
    <source>
        <dbReference type="ARBA" id="ARBA00005790"/>
    </source>
</evidence>
<dbReference type="Pfam" id="PF00625">
    <property type="entry name" value="Guanylate_kin"/>
    <property type="match status" value="1"/>
</dbReference>
<gene>
    <name evidence="7" type="ORF">FD13_GL001404</name>
</gene>
<dbReference type="PANTHER" id="PTHR23117">
    <property type="entry name" value="GUANYLATE KINASE-RELATED"/>
    <property type="match status" value="1"/>
</dbReference>
<sequence>MNPKVLVITGATGTGKTTVQDYLVSHYPVTKIITHTTRPPRQGEVNGQDYYFEDDDSFKHNHYLESVVYSGYHYGSSREGIAAGFKRAPFAAIVLDTKGAITYADELGDQAVIIFLTVSETAQLAHRLTKRGDDQDMMEQRFASPEYRRDLTMPLALRGRAIQLNNDHWQQTQLKLDDLMTSLQRGETVDSGVLR</sequence>
<dbReference type="Gene3D" id="3.40.50.300">
    <property type="entry name" value="P-loop containing nucleotide triphosphate hydrolases"/>
    <property type="match status" value="1"/>
</dbReference>
<feature type="domain" description="Guanylate kinase-like" evidence="6">
    <location>
        <begin position="3"/>
        <end position="181"/>
    </location>
</feature>
<dbReference type="SUPFAM" id="SSF52540">
    <property type="entry name" value="P-loop containing nucleoside triphosphate hydrolases"/>
    <property type="match status" value="1"/>
</dbReference>
<proteinExistence type="inferred from homology"/>
<reference evidence="7 8" key="1">
    <citation type="journal article" date="2015" name="Genome Announc.">
        <title>Expanding the biotechnology potential of lactobacilli through comparative genomics of 213 strains and associated genera.</title>
        <authorList>
            <person name="Sun Z."/>
            <person name="Harris H.M."/>
            <person name="McCann A."/>
            <person name="Guo C."/>
            <person name="Argimon S."/>
            <person name="Zhang W."/>
            <person name="Yang X."/>
            <person name="Jeffery I.B."/>
            <person name="Cooney J.C."/>
            <person name="Kagawa T.F."/>
            <person name="Liu W."/>
            <person name="Song Y."/>
            <person name="Salvetti E."/>
            <person name="Wrobel A."/>
            <person name="Rasinkangas P."/>
            <person name="Parkhill J."/>
            <person name="Rea M.C."/>
            <person name="O'Sullivan O."/>
            <person name="Ritari J."/>
            <person name="Douillard F.P."/>
            <person name="Paul Ross R."/>
            <person name="Yang R."/>
            <person name="Briner A.E."/>
            <person name="Felis G.E."/>
            <person name="de Vos W.M."/>
            <person name="Barrangou R."/>
            <person name="Klaenhammer T.R."/>
            <person name="Caufield P.W."/>
            <person name="Cui Y."/>
            <person name="Zhang H."/>
            <person name="O'Toole P.W."/>
        </authorList>
    </citation>
    <scope>NUCLEOTIDE SEQUENCE [LARGE SCALE GENOMIC DNA]</scope>
    <source>
        <strain evidence="7 8">DSM 21775</strain>
    </source>
</reference>
<keyword evidence="8" id="KW-1185">Reference proteome</keyword>
<dbReference type="InterPro" id="IPR008144">
    <property type="entry name" value="Guanylate_kin-like_dom"/>
</dbReference>
<dbReference type="GO" id="GO:0005829">
    <property type="term" value="C:cytosol"/>
    <property type="evidence" value="ECO:0007669"/>
    <property type="project" value="TreeGrafter"/>
</dbReference>
<comment type="catalytic activity">
    <reaction evidence="5">
        <text>GMP + ATP = GDP + ADP</text>
        <dbReference type="Rhea" id="RHEA:20780"/>
        <dbReference type="ChEBI" id="CHEBI:30616"/>
        <dbReference type="ChEBI" id="CHEBI:58115"/>
        <dbReference type="ChEBI" id="CHEBI:58189"/>
        <dbReference type="ChEBI" id="CHEBI:456216"/>
        <dbReference type="EC" id="2.7.4.8"/>
    </reaction>
</comment>
<organism evidence="7 8">
    <name type="scientific">Levilactobacillus senmaizukei DSM 21775 = NBRC 103853</name>
    <dbReference type="NCBI Taxonomy" id="1423803"/>
    <lineage>
        <taxon>Bacteria</taxon>
        <taxon>Bacillati</taxon>
        <taxon>Bacillota</taxon>
        <taxon>Bacilli</taxon>
        <taxon>Lactobacillales</taxon>
        <taxon>Lactobacillaceae</taxon>
        <taxon>Levilactobacillus</taxon>
    </lineage>
</organism>
<dbReference type="PATRIC" id="fig|1423803.3.peg.1440"/>
<evidence type="ECO:0000256" key="3">
    <source>
        <dbReference type="ARBA" id="ARBA00022679"/>
    </source>
</evidence>
<dbReference type="InterPro" id="IPR027417">
    <property type="entry name" value="P-loop_NTPase"/>
</dbReference>
<protein>
    <recommendedName>
        <fullName evidence="6">Guanylate kinase-like domain-containing protein</fullName>
    </recommendedName>
</protein>
<evidence type="ECO:0000313" key="7">
    <source>
        <dbReference type="EMBL" id="KRN01139.1"/>
    </source>
</evidence>
<evidence type="ECO:0000259" key="6">
    <source>
        <dbReference type="PROSITE" id="PS50052"/>
    </source>
</evidence>
<dbReference type="AlphaFoldDB" id="A0A0R2DD40"/>
<dbReference type="EMBL" id="AYZH01000033">
    <property type="protein sequence ID" value="KRN01139.1"/>
    <property type="molecule type" value="Genomic_DNA"/>
</dbReference>
<dbReference type="STRING" id="1423803.FD13_GL001404"/>
<evidence type="ECO:0000256" key="5">
    <source>
        <dbReference type="ARBA" id="ARBA00048594"/>
    </source>
</evidence>
<dbReference type="Proteomes" id="UP000051589">
    <property type="component" value="Unassembled WGS sequence"/>
</dbReference>
<evidence type="ECO:0000256" key="4">
    <source>
        <dbReference type="ARBA" id="ARBA00022777"/>
    </source>
</evidence>
<comment type="similarity">
    <text evidence="2">Belongs to the guanylate kinase family.</text>
</comment>
<name>A0A0R2DD40_9LACO</name>
<dbReference type="SMART" id="SM00072">
    <property type="entry name" value="GuKc"/>
    <property type="match status" value="1"/>
</dbReference>
<dbReference type="GO" id="GO:0004385">
    <property type="term" value="F:GMP kinase activity"/>
    <property type="evidence" value="ECO:0007669"/>
    <property type="project" value="UniProtKB-EC"/>
</dbReference>